<sequence>MSLPMLISGADCGPVNPLQGLAKRFDQDRGLQQDYFGVGRAGPSRETFRTEQNARPEFLQEAAQFFENKATTSAPVAGSSSFNLAALRSSLPYSHSPAPALASGQPQMSHTPPPLAAWAADFAVQTPQHTVGASAQASSPVAIRQEQQQGPVQPNFTASMQQQWDDQFKAILPVVSESTPTTEAVAEASRPQDADDLARTAALLINTLRDREMVVEGNTMVPNTQASQSNASGWASDFTSSATVDVKGKGRVINPGVPIVPVEMGSTSALRHKLSSLQRPAEDATASSETAGVNAMDPNEAYFNQENKEYIDYWNHHHAGSVPAATQQDNMKTEWGALQSDWDAFEATASGIRSVQNYQFQQGNPYLTGGRSADVTRRHSLHFAEQQPFSESVLQLEAAVQRDPTDARAWFELGVKQQENERETKAIDALRRALELDPTHLPSWLALAISYTNEGDRVGTQGAVRSWVERNTQYEGAVAAYWASVQKAPADESFEELIGCLIAMARSEAAAGQLDADIQVALAVLLNTNEDYGKAQDCFRAALSVRPEDWQLYNRVGATMANSGRADEAISYYYRALELNPAYIRARFNLGISCINLRRYEEAAHHILDALILQDSDSTSTSDSAIRGVTCSALWDSLRTAALYMQRADLASLCDTQDLDGTCRVLRYSRVSILI</sequence>
<dbReference type="Pfam" id="PF13432">
    <property type="entry name" value="TPR_16"/>
    <property type="match status" value="1"/>
</dbReference>
<organism evidence="9 10">
    <name type="scientific">Hericium alpestre</name>
    <dbReference type="NCBI Taxonomy" id="135208"/>
    <lineage>
        <taxon>Eukaryota</taxon>
        <taxon>Fungi</taxon>
        <taxon>Dikarya</taxon>
        <taxon>Basidiomycota</taxon>
        <taxon>Agaricomycotina</taxon>
        <taxon>Agaricomycetes</taxon>
        <taxon>Russulales</taxon>
        <taxon>Hericiaceae</taxon>
        <taxon>Hericium</taxon>
    </lineage>
</organism>
<evidence type="ECO:0000256" key="8">
    <source>
        <dbReference type="PROSITE-ProRule" id="PRU00339"/>
    </source>
</evidence>
<evidence type="ECO:0000256" key="2">
    <source>
        <dbReference type="ARBA" id="ARBA00004496"/>
    </source>
</evidence>
<dbReference type="InterPro" id="IPR019734">
    <property type="entry name" value="TPR_rpt"/>
</dbReference>
<evidence type="ECO:0000256" key="6">
    <source>
        <dbReference type="ARBA" id="ARBA00022803"/>
    </source>
</evidence>
<feature type="repeat" description="TPR" evidence="8">
    <location>
        <begin position="407"/>
        <end position="440"/>
    </location>
</feature>
<accession>A0A4Z0A353</accession>
<dbReference type="Pfam" id="PF14559">
    <property type="entry name" value="TPR_19"/>
    <property type="match status" value="1"/>
</dbReference>
<evidence type="ECO:0000256" key="7">
    <source>
        <dbReference type="ARBA" id="ARBA00023140"/>
    </source>
</evidence>
<dbReference type="GO" id="GO:0005778">
    <property type="term" value="C:peroxisomal membrane"/>
    <property type="evidence" value="ECO:0007669"/>
    <property type="project" value="TreeGrafter"/>
</dbReference>
<keyword evidence="10" id="KW-1185">Reference proteome</keyword>
<dbReference type="Gene3D" id="1.25.40.10">
    <property type="entry name" value="Tetratricopeptide repeat domain"/>
    <property type="match status" value="1"/>
</dbReference>
<dbReference type="SMART" id="SM00028">
    <property type="entry name" value="TPR"/>
    <property type="match status" value="4"/>
</dbReference>
<evidence type="ECO:0000256" key="1">
    <source>
        <dbReference type="ARBA" id="ARBA00004275"/>
    </source>
</evidence>
<dbReference type="AlphaFoldDB" id="A0A4Z0A353"/>
<dbReference type="InterPro" id="IPR011990">
    <property type="entry name" value="TPR-like_helical_dom_sf"/>
</dbReference>
<name>A0A4Z0A353_9AGAM</name>
<dbReference type="GO" id="GO:0005829">
    <property type="term" value="C:cytosol"/>
    <property type="evidence" value="ECO:0007669"/>
    <property type="project" value="TreeGrafter"/>
</dbReference>
<reference evidence="9 10" key="1">
    <citation type="submission" date="2019-02" db="EMBL/GenBank/DDBJ databases">
        <title>Genome sequencing of the rare red list fungi Hericium alpestre (H. flagellum).</title>
        <authorList>
            <person name="Buettner E."/>
            <person name="Kellner H."/>
        </authorList>
    </citation>
    <scope>NUCLEOTIDE SEQUENCE [LARGE SCALE GENOMIC DNA]</scope>
    <source>
        <strain evidence="9 10">DSM 108284</strain>
    </source>
</reference>
<comment type="similarity">
    <text evidence="3">Belongs to the peroxisomal targeting signal receptor family.</text>
</comment>
<dbReference type="Pfam" id="PF13181">
    <property type="entry name" value="TPR_8"/>
    <property type="match status" value="1"/>
</dbReference>
<evidence type="ECO:0000313" key="9">
    <source>
        <dbReference type="EMBL" id="TFY80890.1"/>
    </source>
</evidence>
<proteinExistence type="inferred from homology"/>
<keyword evidence="5" id="KW-0677">Repeat</keyword>
<keyword evidence="6 8" id="KW-0802">TPR repeat</keyword>
<evidence type="ECO:0000256" key="3">
    <source>
        <dbReference type="ARBA" id="ARBA00005348"/>
    </source>
</evidence>
<dbReference type="PANTHER" id="PTHR10130">
    <property type="entry name" value="PEROXISOMAL TARGETING SIGNAL 1 RECEPTOR PEX5"/>
    <property type="match status" value="1"/>
</dbReference>
<dbReference type="STRING" id="135208.A0A4Z0A353"/>
<dbReference type="GO" id="GO:0005052">
    <property type="term" value="F:peroxisome matrix targeting signal-1 binding"/>
    <property type="evidence" value="ECO:0007669"/>
    <property type="project" value="TreeGrafter"/>
</dbReference>
<dbReference type="SUPFAM" id="SSF48452">
    <property type="entry name" value="TPR-like"/>
    <property type="match status" value="1"/>
</dbReference>
<evidence type="ECO:0000313" key="10">
    <source>
        <dbReference type="Proteomes" id="UP000298061"/>
    </source>
</evidence>
<gene>
    <name evidence="9" type="ORF">EWM64_g3121</name>
</gene>
<dbReference type="PROSITE" id="PS50005">
    <property type="entry name" value="TPR"/>
    <property type="match status" value="3"/>
</dbReference>
<dbReference type="PANTHER" id="PTHR10130:SF0">
    <property type="entry name" value="GH08708P"/>
    <property type="match status" value="1"/>
</dbReference>
<dbReference type="GO" id="GO:0016560">
    <property type="term" value="P:protein import into peroxisome matrix, docking"/>
    <property type="evidence" value="ECO:0007669"/>
    <property type="project" value="TreeGrafter"/>
</dbReference>
<dbReference type="EMBL" id="SFCI01000275">
    <property type="protein sequence ID" value="TFY80890.1"/>
    <property type="molecule type" value="Genomic_DNA"/>
</dbReference>
<evidence type="ECO:0000256" key="4">
    <source>
        <dbReference type="ARBA" id="ARBA00022490"/>
    </source>
</evidence>
<evidence type="ECO:0000256" key="5">
    <source>
        <dbReference type="ARBA" id="ARBA00022737"/>
    </source>
</evidence>
<feature type="repeat" description="TPR" evidence="8">
    <location>
        <begin position="516"/>
        <end position="549"/>
    </location>
</feature>
<comment type="subcellular location">
    <subcellularLocation>
        <location evidence="2">Cytoplasm</location>
    </subcellularLocation>
    <subcellularLocation>
        <location evidence="1">Peroxisome</location>
    </subcellularLocation>
</comment>
<dbReference type="Proteomes" id="UP000298061">
    <property type="component" value="Unassembled WGS sequence"/>
</dbReference>
<comment type="caution">
    <text evidence="9">The sequence shown here is derived from an EMBL/GenBank/DDBJ whole genome shotgun (WGS) entry which is preliminary data.</text>
</comment>
<protein>
    <submittedName>
        <fullName evidence="9">Uncharacterized protein</fullName>
    </submittedName>
</protein>
<dbReference type="OrthoDB" id="10006023at2759"/>
<keyword evidence="7" id="KW-0576">Peroxisome</keyword>
<feature type="repeat" description="TPR" evidence="8">
    <location>
        <begin position="550"/>
        <end position="583"/>
    </location>
</feature>
<dbReference type="PROSITE" id="PS50293">
    <property type="entry name" value="TPR_REGION"/>
    <property type="match status" value="1"/>
</dbReference>
<dbReference type="InterPro" id="IPR024111">
    <property type="entry name" value="PEX5/PEX5L"/>
</dbReference>
<keyword evidence="4" id="KW-0963">Cytoplasm</keyword>